<keyword evidence="2" id="KW-0808">Transferase</keyword>
<organism evidence="7 8">
    <name type="scientific">Streptomonospora algeriensis</name>
    <dbReference type="NCBI Taxonomy" id="995084"/>
    <lineage>
        <taxon>Bacteria</taxon>
        <taxon>Bacillati</taxon>
        <taxon>Actinomycetota</taxon>
        <taxon>Actinomycetes</taxon>
        <taxon>Streptosporangiales</taxon>
        <taxon>Nocardiopsidaceae</taxon>
        <taxon>Streptomonospora</taxon>
    </lineage>
</organism>
<dbReference type="Gene3D" id="3.40.50.150">
    <property type="entry name" value="Vaccinia Virus protein VP39"/>
    <property type="match status" value="1"/>
</dbReference>
<dbReference type="SUPFAM" id="SSF46785">
    <property type="entry name" value="Winged helix' DNA-binding domain"/>
    <property type="match status" value="1"/>
</dbReference>
<reference evidence="8" key="1">
    <citation type="journal article" date="2019" name="Int. J. Syst. Evol. Microbiol.">
        <title>The Global Catalogue of Microorganisms (GCM) 10K type strain sequencing project: providing services to taxonomists for standard genome sequencing and annotation.</title>
        <authorList>
            <consortium name="The Broad Institute Genomics Platform"/>
            <consortium name="The Broad Institute Genome Sequencing Center for Infectious Disease"/>
            <person name="Wu L."/>
            <person name="Ma J."/>
        </authorList>
    </citation>
    <scope>NUCLEOTIDE SEQUENCE [LARGE SCALE GENOMIC DNA]</scope>
    <source>
        <strain evidence="8">CCUG 63369</strain>
    </source>
</reference>
<dbReference type="Gene3D" id="1.10.10.10">
    <property type="entry name" value="Winged helix-like DNA-binding domain superfamily/Winged helix DNA-binding domain"/>
    <property type="match status" value="1"/>
</dbReference>
<dbReference type="PROSITE" id="PS51683">
    <property type="entry name" value="SAM_OMT_II"/>
    <property type="match status" value="1"/>
</dbReference>
<proteinExistence type="predicted"/>
<evidence type="ECO:0000313" key="8">
    <source>
        <dbReference type="Proteomes" id="UP001596956"/>
    </source>
</evidence>
<evidence type="ECO:0000256" key="1">
    <source>
        <dbReference type="ARBA" id="ARBA00022603"/>
    </source>
</evidence>
<sequence length="360" mass="38850">MTHTAGNRTATEGAQPDMPGGALSGTDRPAAVRMYEMLYSSIVSQLLVAVADLGVADELAQGPRPVEELARATGTDAGALYRALRALASTGVFTEAETGVFEQTPLSDTLRTAAEGSMRDVARYVGLPARQQAFANVAHSLRTGEPAFDQAHGQSWWQYFGEHPELATLFNRAMGTMSRRINSEVLEYYDFTGASRIVDVGGGQGHLASLLAQRHPRATAVVYDLPRVVPEAEEVVRRAGVADRVDCVGGDFLERVPEGGDLYIISWTLHDWADAEAERLLANVRAVLPPDGVLLVVDEVPPAGDAPHFGKFEDIVMLTLLRGHIRSEEQLRPLFSGAGLKIGEIRHTPSPTSVIIAYPE</sequence>
<dbReference type="InterPro" id="IPR036388">
    <property type="entry name" value="WH-like_DNA-bd_sf"/>
</dbReference>
<dbReference type="InterPro" id="IPR001077">
    <property type="entry name" value="COMT_C"/>
</dbReference>
<dbReference type="PANTHER" id="PTHR43712:SF2">
    <property type="entry name" value="O-METHYLTRANSFERASE CICE"/>
    <property type="match status" value="1"/>
</dbReference>
<dbReference type="Pfam" id="PF00891">
    <property type="entry name" value="Methyltransf_2"/>
    <property type="match status" value="1"/>
</dbReference>
<dbReference type="CDD" id="cd02440">
    <property type="entry name" value="AdoMet_MTases"/>
    <property type="match status" value="1"/>
</dbReference>
<dbReference type="PIRSF" id="PIRSF005739">
    <property type="entry name" value="O-mtase"/>
    <property type="match status" value="1"/>
</dbReference>
<dbReference type="InterPro" id="IPR029063">
    <property type="entry name" value="SAM-dependent_MTases_sf"/>
</dbReference>
<keyword evidence="1 7" id="KW-0489">Methyltransferase</keyword>
<dbReference type="EMBL" id="JBHTHR010000081">
    <property type="protein sequence ID" value="MFD0800670.1"/>
    <property type="molecule type" value="Genomic_DNA"/>
</dbReference>
<evidence type="ECO:0000256" key="2">
    <source>
        <dbReference type="ARBA" id="ARBA00022679"/>
    </source>
</evidence>
<dbReference type="GO" id="GO:0008168">
    <property type="term" value="F:methyltransferase activity"/>
    <property type="evidence" value="ECO:0007669"/>
    <property type="project" value="UniProtKB-KW"/>
</dbReference>
<feature type="compositionally biased region" description="Polar residues" evidence="4">
    <location>
        <begin position="1"/>
        <end position="12"/>
    </location>
</feature>
<feature type="domain" description="O-methyltransferase dimerisation" evidence="6">
    <location>
        <begin position="36"/>
        <end position="110"/>
    </location>
</feature>
<evidence type="ECO:0000259" key="5">
    <source>
        <dbReference type="Pfam" id="PF00891"/>
    </source>
</evidence>
<keyword evidence="8" id="KW-1185">Reference proteome</keyword>
<evidence type="ECO:0000256" key="4">
    <source>
        <dbReference type="SAM" id="MobiDB-lite"/>
    </source>
</evidence>
<dbReference type="SUPFAM" id="SSF53335">
    <property type="entry name" value="S-adenosyl-L-methionine-dependent methyltransferases"/>
    <property type="match status" value="1"/>
</dbReference>
<evidence type="ECO:0000259" key="6">
    <source>
        <dbReference type="Pfam" id="PF08100"/>
    </source>
</evidence>
<dbReference type="Pfam" id="PF08100">
    <property type="entry name" value="Dimerisation"/>
    <property type="match status" value="1"/>
</dbReference>
<dbReference type="InterPro" id="IPR016461">
    <property type="entry name" value="COMT-like"/>
</dbReference>
<feature type="region of interest" description="Disordered" evidence="4">
    <location>
        <begin position="1"/>
        <end position="25"/>
    </location>
</feature>
<feature type="domain" description="O-methyltransferase C-terminal" evidence="5">
    <location>
        <begin position="135"/>
        <end position="340"/>
    </location>
</feature>
<dbReference type="Proteomes" id="UP001596956">
    <property type="component" value="Unassembled WGS sequence"/>
</dbReference>
<dbReference type="PANTHER" id="PTHR43712">
    <property type="entry name" value="PUTATIVE (AFU_ORTHOLOGUE AFUA_4G14580)-RELATED"/>
    <property type="match status" value="1"/>
</dbReference>
<evidence type="ECO:0000313" key="7">
    <source>
        <dbReference type="EMBL" id="MFD0800670.1"/>
    </source>
</evidence>
<gene>
    <name evidence="7" type="ORF">ACFQZU_04965</name>
</gene>
<protein>
    <submittedName>
        <fullName evidence="7">Methyltransferase</fullName>
    </submittedName>
</protein>
<comment type="caution">
    <text evidence="7">The sequence shown here is derived from an EMBL/GenBank/DDBJ whole genome shotgun (WGS) entry which is preliminary data.</text>
</comment>
<dbReference type="GO" id="GO:0032259">
    <property type="term" value="P:methylation"/>
    <property type="evidence" value="ECO:0007669"/>
    <property type="project" value="UniProtKB-KW"/>
</dbReference>
<evidence type="ECO:0000256" key="3">
    <source>
        <dbReference type="ARBA" id="ARBA00022691"/>
    </source>
</evidence>
<dbReference type="InterPro" id="IPR036390">
    <property type="entry name" value="WH_DNA-bd_sf"/>
</dbReference>
<name>A0ABW3BC40_9ACTN</name>
<dbReference type="InterPro" id="IPR012967">
    <property type="entry name" value="COMT_dimerisation"/>
</dbReference>
<keyword evidence="3" id="KW-0949">S-adenosyl-L-methionine</keyword>
<accession>A0ABW3BC40</accession>